<dbReference type="PANTHER" id="PTHR23011">
    <property type="entry name" value="CYCLIC NUCLEOTIDE-BINDING DOMAIN CONTAINING PROTEIN"/>
    <property type="match status" value="1"/>
</dbReference>
<feature type="compositionally biased region" description="Polar residues" evidence="1">
    <location>
        <begin position="58"/>
        <end position="71"/>
    </location>
</feature>
<dbReference type="AlphaFoldDB" id="A0A507FLI1"/>
<accession>A0A507FLI1</accession>
<dbReference type="SUPFAM" id="SSF51206">
    <property type="entry name" value="cAMP-binding domain-like"/>
    <property type="match status" value="2"/>
</dbReference>
<dbReference type="Gene3D" id="2.60.120.10">
    <property type="entry name" value="Jelly Rolls"/>
    <property type="match status" value="2"/>
</dbReference>
<organism evidence="3 4">
    <name type="scientific">Chytriomyces confervae</name>
    <dbReference type="NCBI Taxonomy" id="246404"/>
    <lineage>
        <taxon>Eukaryota</taxon>
        <taxon>Fungi</taxon>
        <taxon>Fungi incertae sedis</taxon>
        <taxon>Chytridiomycota</taxon>
        <taxon>Chytridiomycota incertae sedis</taxon>
        <taxon>Chytridiomycetes</taxon>
        <taxon>Chytridiales</taxon>
        <taxon>Chytriomycetaceae</taxon>
        <taxon>Chytriomyces</taxon>
    </lineage>
</organism>
<reference evidence="3 4" key="1">
    <citation type="journal article" date="2019" name="Sci. Rep.">
        <title>Comparative genomics of chytrid fungi reveal insights into the obligate biotrophic and pathogenic lifestyle of Synchytrium endobioticum.</title>
        <authorList>
            <person name="van de Vossenberg B.T.L.H."/>
            <person name="Warris S."/>
            <person name="Nguyen H.D.T."/>
            <person name="van Gent-Pelzer M.P.E."/>
            <person name="Joly D.L."/>
            <person name="van de Geest H.C."/>
            <person name="Bonants P.J.M."/>
            <person name="Smith D.S."/>
            <person name="Levesque C.A."/>
            <person name="van der Lee T.A.J."/>
        </authorList>
    </citation>
    <scope>NUCLEOTIDE SEQUENCE [LARGE SCALE GENOMIC DNA]</scope>
    <source>
        <strain evidence="3 4">CBS 675.73</strain>
    </source>
</reference>
<feature type="region of interest" description="Disordered" evidence="1">
    <location>
        <begin position="33"/>
        <end position="118"/>
    </location>
</feature>
<evidence type="ECO:0000256" key="1">
    <source>
        <dbReference type="SAM" id="MobiDB-lite"/>
    </source>
</evidence>
<name>A0A507FLI1_9FUNG</name>
<feature type="compositionally biased region" description="Basic and acidic residues" evidence="1">
    <location>
        <begin position="249"/>
        <end position="268"/>
    </location>
</feature>
<dbReference type="SMART" id="SM00100">
    <property type="entry name" value="cNMP"/>
    <property type="match status" value="1"/>
</dbReference>
<dbReference type="Proteomes" id="UP000320333">
    <property type="component" value="Unassembled WGS sequence"/>
</dbReference>
<proteinExistence type="predicted"/>
<dbReference type="CDD" id="cd00038">
    <property type="entry name" value="CAP_ED"/>
    <property type="match status" value="1"/>
</dbReference>
<feature type="compositionally biased region" description="Polar residues" evidence="1">
    <location>
        <begin position="83"/>
        <end position="118"/>
    </location>
</feature>
<feature type="region of interest" description="Disordered" evidence="1">
    <location>
        <begin position="1"/>
        <end position="21"/>
    </location>
</feature>
<gene>
    <name evidence="3" type="ORF">CcCBS67573_g02221</name>
</gene>
<feature type="compositionally biased region" description="Polar residues" evidence="1">
    <location>
        <begin position="205"/>
        <end position="222"/>
    </location>
</feature>
<comment type="caution">
    <text evidence="3">The sequence shown here is derived from an EMBL/GenBank/DDBJ whole genome shotgun (WGS) entry which is preliminary data.</text>
</comment>
<dbReference type="InterPro" id="IPR000595">
    <property type="entry name" value="cNMP-bd_dom"/>
</dbReference>
<dbReference type="Pfam" id="PF00027">
    <property type="entry name" value="cNMP_binding"/>
    <property type="match status" value="1"/>
</dbReference>
<evidence type="ECO:0000313" key="4">
    <source>
        <dbReference type="Proteomes" id="UP000320333"/>
    </source>
</evidence>
<feature type="domain" description="Cyclic nucleotide-binding" evidence="2">
    <location>
        <begin position="478"/>
        <end position="581"/>
    </location>
</feature>
<dbReference type="InterPro" id="IPR014710">
    <property type="entry name" value="RmlC-like_jellyroll"/>
</dbReference>
<protein>
    <recommendedName>
        <fullName evidence="2">Cyclic nucleotide-binding domain-containing protein</fullName>
    </recommendedName>
</protein>
<evidence type="ECO:0000313" key="3">
    <source>
        <dbReference type="EMBL" id="TPX76485.1"/>
    </source>
</evidence>
<feature type="compositionally biased region" description="Basic and acidic residues" evidence="1">
    <location>
        <begin position="41"/>
        <end position="54"/>
    </location>
</feature>
<dbReference type="PROSITE" id="PS50042">
    <property type="entry name" value="CNMP_BINDING_3"/>
    <property type="match status" value="1"/>
</dbReference>
<evidence type="ECO:0000259" key="2">
    <source>
        <dbReference type="PROSITE" id="PS50042"/>
    </source>
</evidence>
<dbReference type="PANTHER" id="PTHR23011:SF28">
    <property type="entry name" value="CYCLIC NUCLEOTIDE-BINDING DOMAIN CONTAINING PROTEIN"/>
    <property type="match status" value="1"/>
</dbReference>
<keyword evidence="4" id="KW-1185">Reference proteome</keyword>
<dbReference type="OrthoDB" id="417078at2759"/>
<sequence>MTAVNDPDPATTTTLYPSIPPKINAKLKAWRLVSGGGGAGTRDKPHLTKSKPEDAQDAPNNNGGSRLSVTHNALVHKRGSGIDSRSSTSLKPVNQLQHSNSKSDVSKNGQHVARSSTTLDGKDLSMLYKLERAQNPDLAKLKDTVPRSRFDGSLDSIKGSVGASRRGSAYANKSRDSIQFTLSPLQFSEPAGKYSGVHSLKPDTTLDSVTPLHSQRGSFHSTDISKRSSVSRRRSSIETPDLHATNGLGDHRRNSYHSDHSHYSNEQIDRRRSSFDILQGHQRILMKVVAQSQSLQSLSSITDEIRDDGNQSIPNLNKIGHEKRTSVDSATGNQVADSHPPPVLKKNSALMGKISKRAEMAVRMLAKQAVRKQKIRKMWQWAIEKVVRMIQATNAISDKNFFDIQADLRMLEETHHRARKLGSGAINLAELGFKLDNFKVNSKPGGSTRVMAALVKHPENRTEEDVALLHVLINTLSSFSKYSDGTRLALSRVIMYSRFNSNRVIVKQNHVAQNFYYLMSGELEVTKTVDQRNCFIGHLQSGMVFGDLALLDENSRRSATVTASKESELLWLTREDFEAVLKDEIVQEIQEREKYIGSHPFFKQLGIEAINNLAKTAQTFNAAPETPICAEGDILPFVYIYGDLSLCKVLQFCKVKVSNRNSSFIMYPHPLPEKVDTMNGVQIVSKLIHFTRMKQDEFFGGAPAIATTGTPSQIATAGTICDVELLKQAQFTAITKSQVKYIGINKHAFIRELVSFPHLVKECIWRHLEVKKFFSNPRKIQDLYLERRLWERHKDQVMSATLKKISEKSAERHL</sequence>
<dbReference type="STRING" id="246404.A0A507FLI1"/>
<feature type="region of interest" description="Disordered" evidence="1">
    <location>
        <begin position="205"/>
        <end position="268"/>
    </location>
</feature>
<dbReference type="EMBL" id="QEAP01000045">
    <property type="protein sequence ID" value="TPX76485.1"/>
    <property type="molecule type" value="Genomic_DNA"/>
</dbReference>
<dbReference type="InterPro" id="IPR018490">
    <property type="entry name" value="cNMP-bd_dom_sf"/>
</dbReference>